<dbReference type="Pfam" id="PF01210">
    <property type="entry name" value="NAD_Gly3P_dh_N"/>
    <property type="match status" value="1"/>
</dbReference>
<keyword evidence="5" id="KW-0594">Phospholipid biosynthesis</keyword>
<keyword evidence="6" id="KW-1208">Phospholipid metabolism</keyword>
<protein>
    <recommendedName>
        <fullName evidence="13">Glycerol-3-phosphate dehydrogenase</fullName>
    </recommendedName>
</protein>
<dbReference type="Pfam" id="PF07479">
    <property type="entry name" value="NAD_Gly3P_dh_C"/>
    <property type="match status" value="1"/>
</dbReference>
<feature type="binding site" evidence="8">
    <location>
        <position position="119"/>
    </location>
    <ligand>
        <name>NAD(+)</name>
        <dbReference type="ChEBI" id="CHEBI:57540"/>
    </ligand>
</feature>
<dbReference type="GO" id="GO:0051287">
    <property type="term" value="F:NAD binding"/>
    <property type="evidence" value="ECO:0007669"/>
    <property type="project" value="InterPro"/>
</dbReference>
<dbReference type="SUPFAM" id="SSF48179">
    <property type="entry name" value="6-phosphogluconate dehydrogenase C-terminal domain-like"/>
    <property type="match status" value="1"/>
</dbReference>
<keyword evidence="12" id="KW-1185">Reference proteome</keyword>
<evidence type="ECO:0000313" key="12">
    <source>
        <dbReference type="Proteomes" id="UP000516018"/>
    </source>
</evidence>
<dbReference type="GO" id="GO:0046168">
    <property type="term" value="P:glycerol-3-phosphate catabolic process"/>
    <property type="evidence" value="ECO:0007669"/>
    <property type="project" value="InterPro"/>
</dbReference>
<evidence type="ECO:0000259" key="10">
    <source>
        <dbReference type="Pfam" id="PF07479"/>
    </source>
</evidence>
<evidence type="ECO:0000259" key="9">
    <source>
        <dbReference type="Pfam" id="PF01210"/>
    </source>
</evidence>
<keyword evidence="4" id="KW-0443">Lipid metabolism</keyword>
<dbReference type="InterPro" id="IPR036291">
    <property type="entry name" value="NAD(P)-bd_dom_sf"/>
</dbReference>
<keyword evidence="2" id="KW-0444">Lipid biosynthesis</keyword>
<name>A0A7H0FWW5_9GAMM</name>
<dbReference type="AlphaFoldDB" id="A0A7H0FWW5"/>
<evidence type="ECO:0000256" key="2">
    <source>
        <dbReference type="ARBA" id="ARBA00022516"/>
    </source>
</evidence>
<dbReference type="GO" id="GO:0005975">
    <property type="term" value="P:carbohydrate metabolic process"/>
    <property type="evidence" value="ECO:0007669"/>
    <property type="project" value="InterPro"/>
</dbReference>
<organism evidence="11 12">
    <name type="scientific">Agrilutibacter terrestris</name>
    <dbReference type="NCBI Taxonomy" id="2865112"/>
    <lineage>
        <taxon>Bacteria</taxon>
        <taxon>Pseudomonadati</taxon>
        <taxon>Pseudomonadota</taxon>
        <taxon>Gammaproteobacteria</taxon>
        <taxon>Lysobacterales</taxon>
        <taxon>Lysobacteraceae</taxon>
        <taxon>Agrilutibacter</taxon>
    </lineage>
</organism>
<evidence type="ECO:0008006" key="13">
    <source>
        <dbReference type="Google" id="ProtNLM"/>
    </source>
</evidence>
<evidence type="ECO:0000256" key="1">
    <source>
        <dbReference type="ARBA" id="ARBA00011009"/>
    </source>
</evidence>
<evidence type="ECO:0000256" key="6">
    <source>
        <dbReference type="ARBA" id="ARBA00023264"/>
    </source>
</evidence>
<dbReference type="Gene3D" id="3.40.50.720">
    <property type="entry name" value="NAD(P)-binding Rossmann-like Domain"/>
    <property type="match status" value="1"/>
</dbReference>
<feature type="active site" description="Proton acceptor" evidence="7">
    <location>
        <position position="170"/>
    </location>
</feature>
<comment type="similarity">
    <text evidence="1">Belongs to the NAD-dependent glycerol-3-phosphate dehydrogenase family.</text>
</comment>
<dbReference type="InterPro" id="IPR011128">
    <property type="entry name" value="G3P_DH_NAD-dep_N"/>
</dbReference>
<dbReference type="PANTHER" id="PTHR11728">
    <property type="entry name" value="GLYCEROL-3-PHOSPHATE DEHYDROGENASE"/>
    <property type="match status" value="1"/>
</dbReference>
<dbReference type="InterPro" id="IPR013328">
    <property type="entry name" value="6PGD_dom2"/>
</dbReference>
<dbReference type="EMBL" id="CP060820">
    <property type="protein sequence ID" value="QNP40531.1"/>
    <property type="molecule type" value="Genomic_DNA"/>
</dbReference>
<dbReference type="GO" id="GO:0047952">
    <property type="term" value="F:glycerol-3-phosphate dehydrogenase [NAD(P)+] activity"/>
    <property type="evidence" value="ECO:0007669"/>
    <property type="project" value="TreeGrafter"/>
</dbReference>
<sequence length="311" mass="33528">MTGKTKRVLILGHGAMGRAFEALLRPRHDIAIWDRDLQTGVETEPLEAAAAGREVVLFALPTLPHDELAGRLATVLDGDSFCLSIAKGLDAQGRTAAQVFEWHFGTRLGWALLYGPMLARELQAGRAGFAVAASTRTHARTPLAALFAETPLHCDHSDDVHGAAWAAVLKNVYVPLIGAVDALELGDNMRGFLTTEAVREFAGIIRAMGGDAETAQSFAGLGDLVTSATGASSHHRRIGAYLASGRNAELAASGVNIRTEGLHTLAMVRAHRPFAWERFGLFALVCRFFDDPASLQSQLHAYLDRRFAQHE</sequence>
<keyword evidence="8" id="KW-0520">NAD</keyword>
<proteinExistence type="inferred from homology"/>
<dbReference type="SUPFAM" id="SSF51735">
    <property type="entry name" value="NAD(P)-binding Rossmann-fold domains"/>
    <property type="match status" value="1"/>
</dbReference>
<accession>A0A7H0FWW5</accession>
<evidence type="ECO:0000256" key="3">
    <source>
        <dbReference type="ARBA" id="ARBA00023002"/>
    </source>
</evidence>
<dbReference type="InterPro" id="IPR006168">
    <property type="entry name" value="G3P_DH_NAD-dep"/>
</dbReference>
<reference evidence="11 12" key="1">
    <citation type="submission" date="2020-08" db="EMBL/GenBank/DDBJ databases">
        <title>Lysobacter sp. II4 sp. nov., isolated from soil.</title>
        <authorList>
            <person name="Woo C.Y."/>
            <person name="Kim J."/>
        </authorList>
    </citation>
    <scope>NUCLEOTIDE SEQUENCE [LARGE SCALE GENOMIC DNA]</scope>
    <source>
        <strain evidence="11 12">II4</strain>
    </source>
</reference>
<dbReference type="PIRSF" id="PIRSF000114">
    <property type="entry name" value="Glycerol-3-P_dh"/>
    <property type="match status" value="1"/>
</dbReference>
<feature type="domain" description="Glycerol-3-phosphate dehydrogenase NAD-dependent N-terminal" evidence="9">
    <location>
        <begin position="43"/>
        <end position="138"/>
    </location>
</feature>
<evidence type="ECO:0000256" key="5">
    <source>
        <dbReference type="ARBA" id="ARBA00023209"/>
    </source>
</evidence>
<dbReference type="RefSeq" id="WP_187711972.1">
    <property type="nucleotide sequence ID" value="NZ_CP060820.1"/>
</dbReference>
<dbReference type="Proteomes" id="UP000516018">
    <property type="component" value="Chromosome"/>
</dbReference>
<dbReference type="KEGG" id="lsx:H8B22_13860"/>
<dbReference type="InterPro" id="IPR006109">
    <property type="entry name" value="G3P_DH_NAD-dep_C"/>
</dbReference>
<dbReference type="InterPro" id="IPR008927">
    <property type="entry name" value="6-PGluconate_DH-like_C_sf"/>
</dbReference>
<dbReference type="Gene3D" id="1.10.1040.10">
    <property type="entry name" value="N-(1-d-carboxylethyl)-l-norvaline Dehydrogenase, domain 2"/>
    <property type="match status" value="1"/>
</dbReference>
<feature type="domain" description="Glycerol-3-phosphate dehydrogenase NAD-dependent C-terminal" evidence="10">
    <location>
        <begin position="159"/>
        <end position="269"/>
    </location>
</feature>
<evidence type="ECO:0000256" key="7">
    <source>
        <dbReference type="PIRSR" id="PIRSR000114-1"/>
    </source>
</evidence>
<dbReference type="GO" id="GO:0008654">
    <property type="term" value="P:phospholipid biosynthetic process"/>
    <property type="evidence" value="ECO:0007669"/>
    <property type="project" value="UniProtKB-KW"/>
</dbReference>
<evidence type="ECO:0000256" key="8">
    <source>
        <dbReference type="PIRSR" id="PIRSR000114-3"/>
    </source>
</evidence>
<dbReference type="GO" id="GO:0005829">
    <property type="term" value="C:cytosol"/>
    <property type="evidence" value="ECO:0007669"/>
    <property type="project" value="TreeGrafter"/>
</dbReference>
<dbReference type="PANTHER" id="PTHR11728:SF1">
    <property type="entry name" value="GLYCEROL-3-PHOSPHATE DEHYDROGENASE [NAD(+)] 2, CHLOROPLASTIC"/>
    <property type="match status" value="1"/>
</dbReference>
<gene>
    <name evidence="11" type="ORF">H8B22_13860</name>
</gene>
<evidence type="ECO:0000256" key="4">
    <source>
        <dbReference type="ARBA" id="ARBA00023098"/>
    </source>
</evidence>
<keyword evidence="3" id="KW-0560">Oxidoreductase</keyword>
<evidence type="ECO:0000313" key="11">
    <source>
        <dbReference type="EMBL" id="QNP40531.1"/>
    </source>
</evidence>